<feature type="compositionally biased region" description="Polar residues" evidence="1">
    <location>
        <begin position="29"/>
        <end position="38"/>
    </location>
</feature>
<accession>A0A7J9IIU4</accession>
<organism evidence="2 3">
    <name type="scientific">Gossypium armourianum</name>
    <dbReference type="NCBI Taxonomy" id="34283"/>
    <lineage>
        <taxon>Eukaryota</taxon>
        <taxon>Viridiplantae</taxon>
        <taxon>Streptophyta</taxon>
        <taxon>Embryophyta</taxon>
        <taxon>Tracheophyta</taxon>
        <taxon>Spermatophyta</taxon>
        <taxon>Magnoliopsida</taxon>
        <taxon>eudicotyledons</taxon>
        <taxon>Gunneridae</taxon>
        <taxon>Pentapetalae</taxon>
        <taxon>rosids</taxon>
        <taxon>malvids</taxon>
        <taxon>Malvales</taxon>
        <taxon>Malvaceae</taxon>
        <taxon>Malvoideae</taxon>
        <taxon>Gossypium</taxon>
    </lineage>
</organism>
<proteinExistence type="predicted"/>
<name>A0A7J9IIU4_9ROSI</name>
<sequence>MAKKLGDFIAPTKNELFTRSKWLRGERPNGSQRGNSFNGMEIDRWDRG</sequence>
<evidence type="ECO:0000313" key="3">
    <source>
        <dbReference type="Proteomes" id="UP000593575"/>
    </source>
</evidence>
<gene>
    <name evidence="2" type="ORF">Goarm_018836</name>
</gene>
<evidence type="ECO:0000313" key="2">
    <source>
        <dbReference type="EMBL" id="MBA0822016.1"/>
    </source>
</evidence>
<comment type="caution">
    <text evidence="2">The sequence shown here is derived from an EMBL/GenBank/DDBJ whole genome shotgun (WGS) entry which is preliminary data.</text>
</comment>
<evidence type="ECO:0000256" key="1">
    <source>
        <dbReference type="SAM" id="MobiDB-lite"/>
    </source>
</evidence>
<dbReference type="EMBL" id="JABFAE010000001">
    <property type="protein sequence ID" value="MBA0822016.1"/>
    <property type="molecule type" value="Genomic_DNA"/>
</dbReference>
<feature type="region of interest" description="Disordered" evidence="1">
    <location>
        <begin position="23"/>
        <end position="48"/>
    </location>
</feature>
<protein>
    <submittedName>
        <fullName evidence="2">Uncharacterized protein</fullName>
    </submittedName>
</protein>
<keyword evidence="3" id="KW-1185">Reference proteome</keyword>
<reference evidence="2 3" key="1">
    <citation type="journal article" date="2019" name="Genome Biol. Evol.">
        <title>Insights into the evolution of the New World diploid cottons (Gossypium, subgenus Houzingenia) based on genome sequencing.</title>
        <authorList>
            <person name="Grover C.E."/>
            <person name="Arick M.A. 2nd"/>
            <person name="Thrash A."/>
            <person name="Conover J.L."/>
            <person name="Sanders W.S."/>
            <person name="Peterson D.G."/>
            <person name="Frelichowski J.E."/>
            <person name="Scheffler J.A."/>
            <person name="Scheffler B.E."/>
            <person name="Wendel J.F."/>
        </authorList>
    </citation>
    <scope>NUCLEOTIDE SEQUENCE [LARGE SCALE GENOMIC DNA]</scope>
    <source>
        <strain evidence="2">6</strain>
        <tissue evidence="2">Leaf</tissue>
    </source>
</reference>
<feature type="non-terminal residue" evidence="2">
    <location>
        <position position="1"/>
    </location>
</feature>
<dbReference type="Proteomes" id="UP000593575">
    <property type="component" value="Unassembled WGS sequence"/>
</dbReference>
<dbReference type="AlphaFoldDB" id="A0A7J9IIU4"/>